<evidence type="ECO:0000259" key="10">
    <source>
        <dbReference type="PROSITE" id="PS50111"/>
    </source>
</evidence>
<evidence type="ECO:0000256" key="8">
    <source>
        <dbReference type="SAM" id="MobiDB-lite"/>
    </source>
</evidence>
<dbReference type="PROSITE" id="PS50111">
    <property type="entry name" value="CHEMOTAXIS_TRANSDUC_2"/>
    <property type="match status" value="1"/>
</dbReference>
<dbReference type="EMBL" id="MLJW01000198">
    <property type="protein sequence ID" value="OIQ93877.1"/>
    <property type="molecule type" value="Genomic_DNA"/>
</dbReference>
<keyword evidence="6 9" id="KW-0472">Membrane</keyword>
<dbReference type="SUPFAM" id="SSF58104">
    <property type="entry name" value="Methyl-accepting chemotaxis protein (MCP) signaling domain"/>
    <property type="match status" value="1"/>
</dbReference>
<evidence type="ECO:0000256" key="9">
    <source>
        <dbReference type="SAM" id="Phobius"/>
    </source>
</evidence>
<dbReference type="Gene3D" id="3.30.450.20">
    <property type="entry name" value="PAS domain"/>
    <property type="match status" value="1"/>
</dbReference>
<evidence type="ECO:0000259" key="11">
    <source>
        <dbReference type="PROSITE" id="PS50885"/>
    </source>
</evidence>
<keyword evidence="3" id="KW-0145">Chemotaxis</keyword>
<evidence type="ECO:0000256" key="5">
    <source>
        <dbReference type="ARBA" id="ARBA00022989"/>
    </source>
</evidence>
<evidence type="ECO:0000256" key="4">
    <source>
        <dbReference type="ARBA" id="ARBA00022692"/>
    </source>
</evidence>
<evidence type="ECO:0000256" key="1">
    <source>
        <dbReference type="ARBA" id="ARBA00004651"/>
    </source>
</evidence>
<dbReference type="SMART" id="SM01049">
    <property type="entry name" value="Cache_2"/>
    <property type="match status" value="1"/>
</dbReference>
<name>A0A1J5S0L5_9ZZZZ</name>
<dbReference type="InterPro" id="IPR033480">
    <property type="entry name" value="sCache_2"/>
</dbReference>
<dbReference type="SMART" id="SM00283">
    <property type="entry name" value="MA"/>
    <property type="match status" value="1"/>
</dbReference>
<proteinExistence type="inferred from homology"/>
<dbReference type="CDD" id="cd11386">
    <property type="entry name" value="MCP_signal"/>
    <property type="match status" value="1"/>
</dbReference>
<dbReference type="GO" id="GO:0005886">
    <property type="term" value="C:plasma membrane"/>
    <property type="evidence" value="ECO:0007669"/>
    <property type="project" value="UniProtKB-SubCell"/>
</dbReference>
<feature type="domain" description="Methyl-accepting transducer" evidence="10">
    <location>
        <begin position="296"/>
        <end position="511"/>
    </location>
</feature>
<gene>
    <name evidence="12" type="primary">trg_5</name>
    <name evidence="12" type="ORF">GALL_241650</name>
</gene>
<comment type="similarity">
    <text evidence="7">Belongs to the methyl-accepting chemotaxis (MCP) protein family.</text>
</comment>
<evidence type="ECO:0000256" key="3">
    <source>
        <dbReference type="ARBA" id="ARBA00022500"/>
    </source>
</evidence>
<comment type="subcellular location">
    <subcellularLocation>
        <location evidence="1">Cell membrane</location>
        <topology evidence="1">Multi-pass membrane protein</topology>
    </subcellularLocation>
</comment>
<evidence type="ECO:0000313" key="12">
    <source>
        <dbReference type="EMBL" id="OIQ93877.1"/>
    </source>
</evidence>
<reference evidence="12" key="1">
    <citation type="submission" date="2016-10" db="EMBL/GenBank/DDBJ databases">
        <title>Sequence of Gallionella enrichment culture.</title>
        <authorList>
            <person name="Poehlein A."/>
            <person name="Muehling M."/>
            <person name="Daniel R."/>
        </authorList>
    </citation>
    <scope>NUCLEOTIDE SEQUENCE</scope>
</reference>
<dbReference type="InterPro" id="IPR004090">
    <property type="entry name" value="Chemotax_Me-accpt_rcpt"/>
</dbReference>
<dbReference type="PANTHER" id="PTHR43531:SF11">
    <property type="entry name" value="METHYL-ACCEPTING CHEMOTAXIS PROTEIN 3"/>
    <property type="match status" value="1"/>
</dbReference>
<sequence length="574" mass="60930">MSRNFGFHFDIRRSFIALAVLFVGGMSVVTWLNYRHAYSTILGERKMMLRHATETAMGVLKYYAGQVQHGGMTLQQAQAQAQASIKGVRYGKSGYFTINTDEYPVPTMLMHPYFPQLDGKRLDMAKFDTATAYQQDGAAEVSTDGRMNLFTACARVGRDGTGGFVSYRFPKPKAGGGTTSEFYPKVAYVGDFAPWHWELVTGAYIDDIDAAAWADSVDGIAVSAAIVVLLLALSAFVIRRTNRLLESSAQAFAAIERGDLTVRLAQGGRDEISRILASAQAMIDRFAQALAQVREAADGLASAAGQVSSTSSTLSQATSEQAASIEQTSATIEQASASIQQNAQNARHTDTIAHTAADQARGGGEAVQRTVTDMRSIAERISIIDDMAYQTNMLALNAAIEAARAGEHGKGFAVVAAEVRKLAERAQLAAREIGELSSGSVEQATAAGKLLEQLVPSIGKTSELVQEITAASDEQATGMDQINQAMSQLNSVTQQNAASAEQLAATAHTLSDQATRLLDLVARFRTGHERDEAASASPPAAPPSATAARSPTSAGSSAAAPRRGQAGDGDFVRF</sequence>
<dbReference type="CDD" id="cd06225">
    <property type="entry name" value="HAMP"/>
    <property type="match status" value="1"/>
</dbReference>
<dbReference type="GO" id="GO:0004888">
    <property type="term" value="F:transmembrane signaling receptor activity"/>
    <property type="evidence" value="ECO:0007669"/>
    <property type="project" value="InterPro"/>
</dbReference>
<dbReference type="PRINTS" id="PR00260">
    <property type="entry name" value="CHEMTRNSDUCR"/>
</dbReference>
<feature type="transmembrane region" description="Helical" evidence="9">
    <location>
        <begin position="220"/>
        <end position="238"/>
    </location>
</feature>
<feature type="region of interest" description="Disordered" evidence="8">
    <location>
        <begin position="529"/>
        <end position="574"/>
    </location>
</feature>
<organism evidence="12">
    <name type="scientific">mine drainage metagenome</name>
    <dbReference type="NCBI Taxonomy" id="410659"/>
    <lineage>
        <taxon>unclassified sequences</taxon>
        <taxon>metagenomes</taxon>
        <taxon>ecological metagenomes</taxon>
    </lineage>
</organism>
<dbReference type="FunFam" id="1.10.287.950:FF:000001">
    <property type="entry name" value="Methyl-accepting chemotaxis sensory transducer"/>
    <property type="match status" value="1"/>
</dbReference>
<dbReference type="Gene3D" id="1.10.287.950">
    <property type="entry name" value="Methyl-accepting chemotaxis protein"/>
    <property type="match status" value="1"/>
</dbReference>
<evidence type="ECO:0000256" key="7">
    <source>
        <dbReference type="ARBA" id="ARBA00029447"/>
    </source>
</evidence>
<keyword evidence="4 9" id="KW-0812">Transmembrane</keyword>
<protein>
    <submittedName>
        <fullName evidence="12">Methyl-accepting chemotaxis protein III</fullName>
    </submittedName>
</protein>
<dbReference type="PANTHER" id="PTHR43531">
    <property type="entry name" value="PROTEIN ICFG"/>
    <property type="match status" value="1"/>
</dbReference>
<dbReference type="InterPro" id="IPR051310">
    <property type="entry name" value="MCP_chemotaxis"/>
</dbReference>
<dbReference type="GO" id="GO:0006935">
    <property type="term" value="P:chemotaxis"/>
    <property type="evidence" value="ECO:0007669"/>
    <property type="project" value="UniProtKB-KW"/>
</dbReference>
<dbReference type="Pfam" id="PF00015">
    <property type="entry name" value="MCPsignal"/>
    <property type="match status" value="1"/>
</dbReference>
<feature type="transmembrane region" description="Helical" evidence="9">
    <location>
        <begin position="15"/>
        <end position="34"/>
    </location>
</feature>
<feature type="compositionally biased region" description="Low complexity" evidence="8">
    <location>
        <begin position="534"/>
        <end position="564"/>
    </location>
</feature>
<comment type="caution">
    <text evidence="12">The sequence shown here is derived from an EMBL/GenBank/DDBJ whole genome shotgun (WGS) entry which is preliminary data.</text>
</comment>
<accession>A0A1J5S0L5</accession>
<keyword evidence="5 9" id="KW-1133">Transmembrane helix</keyword>
<keyword evidence="2" id="KW-1003">Cell membrane</keyword>
<dbReference type="InterPro" id="IPR004089">
    <property type="entry name" value="MCPsignal_dom"/>
</dbReference>
<dbReference type="Pfam" id="PF17200">
    <property type="entry name" value="sCache_2"/>
    <property type="match status" value="1"/>
</dbReference>
<dbReference type="GO" id="GO:0007165">
    <property type="term" value="P:signal transduction"/>
    <property type="evidence" value="ECO:0007669"/>
    <property type="project" value="InterPro"/>
</dbReference>
<dbReference type="InterPro" id="IPR003660">
    <property type="entry name" value="HAMP_dom"/>
</dbReference>
<evidence type="ECO:0000256" key="6">
    <source>
        <dbReference type="ARBA" id="ARBA00023136"/>
    </source>
</evidence>
<dbReference type="PROSITE" id="PS50885">
    <property type="entry name" value="HAMP"/>
    <property type="match status" value="1"/>
</dbReference>
<dbReference type="AlphaFoldDB" id="A0A1J5S0L5"/>
<evidence type="ECO:0000256" key="2">
    <source>
        <dbReference type="ARBA" id="ARBA00022475"/>
    </source>
</evidence>
<feature type="domain" description="HAMP" evidence="11">
    <location>
        <begin position="239"/>
        <end position="291"/>
    </location>
</feature>